<proteinExistence type="predicted"/>
<feature type="transmembrane region" description="Helical" evidence="7">
    <location>
        <begin position="165"/>
        <end position="197"/>
    </location>
</feature>
<dbReference type="Proteomes" id="UP000824504">
    <property type="component" value="Chromosome"/>
</dbReference>
<keyword evidence="3" id="KW-1003">Cell membrane</keyword>
<feature type="transmembrane region" description="Helical" evidence="7">
    <location>
        <begin position="218"/>
        <end position="239"/>
    </location>
</feature>
<dbReference type="InterPro" id="IPR004680">
    <property type="entry name" value="Cit_transptr-like_dom"/>
</dbReference>
<dbReference type="EMBL" id="CP079216">
    <property type="protein sequence ID" value="QXT63080.1"/>
    <property type="molecule type" value="Genomic_DNA"/>
</dbReference>
<name>A0ABX8SIE4_9ACTN</name>
<organism evidence="9 10">
    <name type="scientific">Tessaracoccus palaemonis</name>
    <dbReference type="NCBI Taxonomy" id="2829499"/>
    <lineage>
        <taxon>Bacteria</taxon>
        <taxon>Bacillati</taxon>
        <taxon>Actinomycetota</taxon>
        <taxon>Actinomycetes</taxon>
        <taxon>Propionibacteriales</taxon>
        <taxon>Propionibacteriaceae</taxon>
        <taxon>Tessaracoccus</taxon>
    </lineage>
</organism>
<feature type="transmembrane region" description="Helical" evidence="7">
    <location>
        <begin position="318"/>
        <end position="343"/>
    </location>
</feature>
<feature type="transmembrane region" description="Helical" evidence="7">
    <location>
        <begin position="97"/>
        <end position="117"/>
    </location>
</feature>
<evidence type="ECO:0000256" key="1">
    <source>
        <dbReference type="ARBA" id="ARBA00004651"/>
    </source>
</evidence>
<keyword evidence="6 7" id="KW-0472">Membrane</keyword>
<evidence type="ECO:0000313" key="9">
    <source>
        <dbReference type="EMBL" id="QXT63080.1"/>
    </source>
</evidence>
<evidence type="ECO:0000256" key="7">
    <source>
        <dbReference type="SAM" id="Phobius"/>
    </source>
</evidence>
<evidence type="ECO:0000256" key="3">
    <source>
        <dbReference type="ARBA" id="ARBA00022475"/>
    </source>
</evidence>
<comment type="subcellular location">
    <subcellularLocation>
        <location evidence="1">Cell membrane</location>
        <topology evidence="1">Multi-pass membrane protein</topology>
    </subcellularLocation>
</comment>
<protein>
    <submittedName>
        <fullName evidence="9">Arsenic transporter</fullName>
    </submittedName>
</protein>
<evidence type="ECO:0000259" key="8">
    <source>
        <dbReference type="Pfam" id="PF03600"/>
    </source>
</evidence>
<keyword evidence="4 7" id="KW-0812">Transmembrane</keyword>
<dbReference type="PANTHER" id="PTHR43302:SF5">
    <property type="entry name" value="TRANSPORTER ARSB-RELATED"/>
    <property type="match status" value="1"/>
</dbReference>
<feature type="transmembrane region" description="Helical" evidence="7">
    <location>
        <begin position="6"/>
        <end position="24"/>
    </location>
</feature>
<evidence type="ECO:0000256" key="6">
    <source>
        <dbReference type="ARBA" id="ARBA00023136"/>
    </source>
</evidence>
<gene>
    <name evidence="9" type="ORF">KDB89_00890</name>
</gene>
<feature type="domain" description="Citrate transporter-like" evidence="8">
    <location>
        <begin position="21"/>
        <end position="348"/>
    </location>
</feature>
<keyword evidence="10" id="KW-1185">Reference proteome</keyword>
<feature type="transmembrane region" description="Helical" evidence="7">
    <location>
        <begin position="56"/>
        <end position="76"/>
    </location>
</feature>
<keyword evidence="2" id="KW-0813">Transport</keyword>
<evidence type="ECO:0000256" key="5">
    <source>
        <dbReference type="ARBA" id="ARBA00022989"/>
    </source>
</evidence>
<evidence type="ECO:0000256" key="2">
    <source>
        <dbReference type="ARBA" id="ARBA00022448"/>
    </source>
</evidence>
<feature type="transmembrane region" description="Helical" evidence="7">
    <location>
        <begin position="274"/>
        <end position="298"/>
    </location>
</feature>
<feature type="transmembrane region" description="Helical" evidence="7">
    <location>
        <begin position="31"/>
        <end position="50"/>
    </location>
</feature>
<dbReference type="Pfam" id="PF03600">
    <property type="entry name" value="CitMHS"/>
    <property type="match status" value="1"/>
</dbReference>
<evidence type="ECO:0000256" key="4">
    <source>
        <dbReference type="ARBA" id="ARBA00022692"/>
    </source>
</evidence>
<feature type="transmembrane region" description="Helical" evidence="7">
    <location>
        <begin position="397"/>
        <end position="417"/>
    </location>
</feature>
<keyword evidence="5 7" id="KW-1133">Transmembrane helix</keyword>
<accession>A0ABX8SIE4</accession>
<feature type="transmembrane region" description="Helical" evidence="7">
    <location>
        <begin position="245"/>
        <end position="262"/>
    </location>
</feature>
<sequence>MSDGLAEPIAIVLLVAVLAFAIIRPRGLPEAVAAAPAGLLVAATGLITWSEAWVQVTTMAPTVAFLAGVLMLSKLCEAEGMFAAAGAFMARRANGRPVTLLGLVFAVSALVTAALSLDATVVLLTPVVFATAARSGVRPKPHVYATAHLSNSASLLLPVSNLTNLLALGAAGISFLQFGALMAGPWLVAIAVEYVVFRRYFASELSVRATPDDDVEDVPTPVFALVVLACTLVGFAVSSPLGIEPFWAALAGVVVLAGKRLATRAVAPGRLAATLVEAANPWFLVFVLGLAMVVKAVVDHGLADWLRTFLPTGGDLLSLLLIAVVAAVLANVVNNLPAVLVLLPLVSDGGALPVLAVLIGVNVGPNLTFVGSLATLLWRRIVADHDHETELGEFTRLGLLTVPASLVLCTMALWGGAQLMGV</sequence>
<dbReference type="PANTHER" id="PTHR43302">
    <property type="entry name" value="TRANSPORTER ARSB-RELATED"/>
    <property type="match status" value="1"/>
</dbReference>
<reference evidence="9 10" key="1">
    <citation type="submission" date="2021-07" db="EMBL/GenBank/DDBJ databases">
        <title>complete genome sequencing of Tessaracoccus sp.J1M15.</title>
        <authorList>
            <person name="Bae J.-W."/>
            <person name="Kim D.-y."/>
        </authorList>
    </citation>
    <scope>NUCLEOTIDE SEQUENCE [LARGE SCALE GENOMIC DNA]</scope>
    <source>
        <strain evidence="9 10">J1M15</strain>
    </source>
</reference>
<evidence type="ECO:0000313" key="10">
    <source>
        <dbReference type="Proteomes" id="UP000824504"/>
    </source>
</evidence>
<dbReference type="RefSeq" id="WP_219082615.1">
    <property type="nucleotide sequence ID" value="NZ_CP079216.1"/>
</dbReference>